<sequence>MLLPGSAIIEIDADIEPAILTENIFALNPEQVTLGDILAGDNGEADEDQNNEESKKVADVQIILEALEDLDFDKFPILSYNETAIAAGLTTRKVREPQDRFRQLVFKARDITMLSSLSAPLNDTCVNSCTALLNSEFLLPHAQ</sequence>
<evidence type="ECO:0000313" key="1">
    <source>
        <dbReference type="EMBL" id="EGN92802.1"/>
    </source>
</evidence>
<organism evidence="2">
    <name type="scientific">Serpula lacrymans var. lacrymans (strain S7.3)</name>
    <name type="common">Dry rot fungus</name>
    <dbReference type="NCBI Taxonomy" id="936435"/>
    <lineage>
        <taxon>Eukaryota</taxon>
        <taxon>Fungi</taxon>
        <taxon>Dikarya</taxon>
        <taxon>Basidiomycota</taxon>
        <taxon>Agaricomycotina</taxon>
        <taxon>Agaricomycetes</taxon>
        <taxon>Agaricomycetidae</taxon>
        <taxon>Boletales</taxon>
        <taxon>Coniophorineae</taxon>
        <taxon>Serpulaceae</taxon>
        <taxon>Serpula</taxon>
    </lineage>
</organism>
<dbReference type="STRING" id="936435.F8QFV7"/>
<protein>
    <submittedName>
        <fullName evidence="1">Uncharacterized protein</fullName>
    </submittedName>
</protein>
<dbReference type="InParanoid" id="F8QFV7"/>
<accession>F8QFV7</accession>
<dbReference type="EMBL" id="GL945498">
    <property type="protein sequence ID" value="EGN92802.1"/>
    <property type="molecule type" value="Genomic_DNA"/>
</dbReference>
<name>F8QFV7_SERL3</name>
<proteinExistence type="predicted"/>
<dbReference type="Proteomes" id="UP000008063">
    <property type="component" value="Unassembled WGS sequence"/>
</dbReference>
<gene>
    <name evidence="1" type="ORF">SERLA73DRAFT_79269</name>
</gene>
<dbReference type="AlphaFoldDB" id="F8QFV7"/>
<evidence type="ECO:0000313" key="2">
    <source>
        <dbReference type="Proteomes" id="UP000008063"/>
    </source>
</evidence>
<dbReference type="HOGENOM" id="CLU_120125_0_0_1"/>
<reference evidence="2" key="1">
    <citation type="journal article" date="2011" name="Science">
        <title>The plant cell wall-decomposing machinery underlies the functional diversity of forest fungi.</title>
        <authorList>
            <person name="Eastwood D.C."/>
            <person name="Floudas D."/>
            <person name="Binder M."/>
            <person name="Majcherczyk A."/>
            <person name="Schneider P."/>
            <person name="Aerts A."/>
            <person name="Asiegbu F.O."/>
            <person name="Baker S.E."/>
            <person name="Barry K."/>
            <person name="Bendiksby M."/>
            <person name="Blumentritt M."/>
            <person name="Coutinho P.M."/>
            <person name="Cullen D."/>
            <person name="de Vries R.P."/>
            <person name="Gathman A."/>
            <person name="Goodell B."/>
            <person name="Henrissat B."/>
            <person name="Ihrmark K."/>
            <person name="Kauserud H."/>
            <person name="Kohler A."/>
            <person name="LaButti K."/>
            <person name="Lapidus A."/>
            <person name="Lavin J.L."/>
            <person name="Lee Y.-H."/>
            <person name="Lindquist E."/>
            <person name="Lilly W."/>
            <person name="Lucas S."/>
            <person name="Morin E."/>
            <person name="Murat C."/>
            <person name="Oguiza J.A."/>
            <person name="Park J."/>
            <person name="Pisabarro A.G."/>
            <person name="Riley R."/>
            <person name="Rosling A."/>
            <person name="Salamov A."/>
            <person name="Schmidt O."/>
            <person name="Schmutz J."/>
            <person name="Skrede I."/>
            <person name="Stenlid J."/>
            <person name="Wiebenga A."/>
            <person name="Xie X."/>
            <person name="Kuees U."/>
            <person name="Hibbett D.S."/>
            <person name="Hoffmeister D."/>
            <person name="Hoegberg N."/>
            <person name="Martin F."/>
            <person name="Grigoriev I.V."/>
            <person name="Watkinson S.C."/>
        </authorList>
    </citation>
    <scope>NUCLEOTIDE SEQUENCE [LARGE SCALE GENOMIC DNA]</scope>
    <source>
        <strain evidence="2">strain S7.3</strain>
    </source>
</reference>
<keyword evidence="2" id="KW-1185">Reference proteome</keyword>